<dbReference type="AlphaFoldDB" id="A0A326RS44"/>
<comment type="caution">
    <text evidence="2">The sequence shown here is derived from an EMBL/GenBank/DDBJ whole genome shotgun (WGS) entry which is preliminary data.</text>
</comment>
<gene>
    <name evidence="2" type="ORF">CLV31_11059</name>
</gene>
<feature type="transmembrane region" description="Helical" evidence="1">
    <location>
        <begin position="96"/>
        <end position="114"/>
    </location>
</feature>
<feature type="transmembrane region" description="Helical" evidence="1">
    <location>
        <begin position="69"/>
        <end position="90"/>
    </location>
</feature>
<accession>A0A326RS44</accession>
<evidence type="ECO:0000313" key="2">
    <source>
        <dbReference type="EMBL" id="PZV81528.1"/>
    </source>
</evidence>
<feature type="transmembrane region" description="Helical" evidence="1">
    <location>
        <begin position="40"/>
        <end position="57"/>
    </location>
</feature>
<keyword evidence="1" id="KW-0472">Membrane</keyword>
<organism evidence="2 3">
    <name type="scientific">Algoriphagus aquaeductus</name>
    <dbReference type="NCBI Taxonomy" id="475299"/>
    <lineage>
        <taxon>Bacteria</taxon>
        <taxon>Pseudomonadati</taxon>
        <taxon>Bacteroidota</taxon>
        <taxon>Cytophagia</taxon>
        <taxon>Cytophagales</taxon>
        <taxon>Cyclobacteriaceae</taxon>
        <taxon>Algoriphagus</taxon>
    </lineage>
</organism>
<name>A0A326RS44_9BACT</name>
<dbReference type="EMBL" id="QKTX01000010">
    <property type="protein sequence ID" value="PZV81528.1"/>
    <property type="molecule type" value="Genomic_DNA"/>
</dbReference>
<evidence type="ECO:0000313" key="3">
    <source>
        <dbReference type="Proteomes" id="UP000248917"/>
    </source>
</evidence>
<keyword evidence="1" id="KW-1133">Transmembrane helix</keyword>
<sequence>MSVFKNPYFFIPVLLFAGNQVLEKGFGIFVPFVHAYLDDLLAMPVILGITLQIYRWIHPLKENFLFKKEHIFVAFLYVSVVFEGFLPWYSDQYIRDFWDILCYGLGAIIFYFKINR</sequence>
<dbReference type="OrthoDB" id="1447802at2"/>
<reference evidence="2 3" key="1">
    <citation type="submission" date="2018-06" db="EMBL/GenBank/DDBJ databases">
        <title>Genomic Encyclopedia of Archaeal and Bacterial Type Strains, Phase II (KMG-II): from individual species to whole genera.</title>
        <authorList>
            <person name="Goeker M."/>
        </authorList>
    </citation>
    <scope>NUCLEOTIDE SEQUENCE [LARGE SCALE GENOMIC DNA]</scope>
    <source>
        <strain evidence="2 3">T4</strain>
    </source>
</reference>
<proteinExistence type="predicted"/>
<protein>
    <recommendedName>
        <fullName evidence="4">Magnesium citrate secondary transporter</fullName>
    </recommendedName>
</protein>
<dbReference type="Proteomes" id="UP000248917">
    <property type="component" value="Unassembled WGS sequence"/>
</dbReference>
<keyword evidence="1" id="KW-0812">Transmembrane</keyword>
<evidence type="ECO:0008006" key="4">
    <source>
        <dbReference type="Google" id="ProtNLM"/>
    </source>
</evidence>
<dbReference type="RefSeq" id="WP_111393517.1">
    <property type="nucleotide sequence ID" value="NZ_QKTX01000010.1"/>
</dbReference>
<evidence type="ECO:0000256" key="1">
    <source>
        <dbReference type="SAM" id="Phobius"/>
    </source>
</evidence>
<keyword evidence="3" id="KW-1185">Reference proteome</keyword>